<accession>A0A835Y417</accession>
<reference evidence="2" key="1">
    <citation type="journal article" date="2020" name="bioRxiv">
        <title>Comparative genomics of Chlamydomonas.</title>
        <authorList>
            <person name="Craig R.J."/>
            <person name="Hasan A.R."/>
            <person name="Ness R.W."/>
            <person name="Keightley P.D."/>
        </authorList>
    </citation>
    <scope>NUCLEOTIDE SEQUENCE</scope>
    <source>
        <strain evidence="2">CCAP 11/70</strain>
    </source>
</reference>
<dbReference type="Proteomes" id="UP000612055">
    <property type="component" value="Unassembled WGS sequence"/>
</dbReference>
<protein>
    <submittedName>
        <fullName evidence="2">Uncharacterized protein</fullName>
    </submittedName>
</protein>
<organism evidence="2 3">
    <name type="scientific">Edaphochlamys debaryana</name>
    <dbReference type="NCBI Taxonomy" id="47281"/>
    <lineage>
        <taxon>Eukaryota</taxon>
        <taxon>Viridiplantae</taxon>
        <taxon>Chlorophyta</taxon>
        <taxon>core chlorophytes</taxon>
        <taxon>Chlorophyceae</taxon>
        <taxon>CS clade</taxon>
        <taxon>Chlamydomonadales</taxon>
        <taxon>Chlamydomonadales incertae sedis</taxon>
        <taxon>Edaphochlamys</taxon>
    </lineage>
</organism>
<dbReference type="EMBL" id="JAEHOE010000032">
    <property type="protein sequence ID" value="KAG2494318.1"/>
    <property type="molecule type" value="Genomic_DNA"/>
</dbReference>
<evidence type="ECO:0000313" key="2">
    <source>
        <dbReference type="EMBL" id="KAG2494318.1"/>
    </source>
</evidence>
<feature type="compositionally biased region" description="Gly residues" evidence="1">
    <location>
        <begin position="124"/>
        <end position="136"/>
    </location>
</feature>
<proteinExistence type="predicted"/>
<evidence type="ECO:0000313" key="3">
    <source>
        <dbReference type="Proteomes" id="UP000612055"/>
    </source>
</evidence>
<dbReference type="AlphaFoldDB" id="A0A835Y417"/>
<keyword evidence="3" id="KW-1185">Reference proteome</keyword>
<evidence type="ECO:0000256" key="1">
    <source>
        <dbReference type="SAM" id="MobiDB-lite"/>
    </source>
</evidence>
<comment type="caution">
    <text evidence="2">The sequence shown here is derived from an EMBL/GenBank/DDBJ whole genome shotgun (WGS) entry which is preliminary data.</text>
</comment>
<sequence>MGKTYGFGSAAGAVPSEMGKNFGFGSAAGAVPSEMGLKLKAALLAAHRPPLLRWLEKKGIAPSPAGSKASGICPVCPPEQQAKGDRPLCRFDGRICASCATGYAWDERTERPTRVPRTNRGRVGDGAVGRGMGGATGKLSAIKAADKAGTGKGGGGSKGEGKGGGGSSKGGGGGVKGGGDTNSLAEAWPLFLLADALDTNPTVLQALGRALVDRPDLALSMAVGELKVDLQLKGRLHDISSGGFTYRTVCTGGSPVDIFDKTLVAEEAFEPHMEAFPSAVAQELKSWLHLAGRLNLVPLARLLVGFVKTELMPYYTSILLLSVGSVFSPRVLQFMPRELLLEGFVRDALMERPAQAVITSKEDVQLTAITPLTAAWFREPLGASIETSLRQHGHCWVMMPYGGGVVANVTLGGPSVQECAKLVDEAVAAALEEGA</sequence>
<gene>
    <name evidence="2" type="ORF">HYH03_007671</name>
</gene>
<name>A0A835Y417_9CHLO</name>
<feature type="compositionally biased region" description="Gly residues" evidence="1">
    <location>
        <begin position="150"/>
        <end position="178"/>
    </location>
</feature>
<feature type="region of interest" description="Disordered" evidence="1">
    <location>
        <begin position="110"/>
        <end position="178"/>
    </location>
</feature>